<comment type="caution">
    <text evidence="5">The sequence shown here is derived from an EMBL/GenBank/DDBJ whole genome shotgun (WGS) entry which is preliminary data.</text>
</comment>
<dbReference type="EMBL" id="BKCP01011070">
    <property type="protein sequence ID" value="GER54367.1"/>
    <property type="molecule type" value="Genomic_DNA"/>
</dbReference>
<dbReference type="OrthoDB" id="185373at2759"/>
<feature type="repeat" description="PPR" evidence="3">
    <location>
        <begin position="383"/>
        <end position="417"/>
    </location>
</feature>
<dbReference type="GO" id="GO:0003729">
    <property type="term" value="F:mRNA binding"/>
    <property type="evidence" value="ECO:0007669"/>
    <property type="project" value="TreeGrafter"/>
</dbReference>
<dbReference type="InterPro" id="IPR051240">
    <property type="entry name" value="Mito_RNA-Proc/Resp"/>
</dbReference>
<evidence type="ECO:0000256" key="4">
    <source>
        <dbReference type="SAM" id="MobiDB-lite"/>
    </source>
</evidence>
<proteinExistence type="inferred from homology"/>
<feature type="compositionally biased region" description="Basic residues" evidence="4">
    <location>
        <begin position="89"/>
        <end position="104"/>
    </location>
</feature>
<dbReference type="PROSITE" id="PS51375">
    <property type="entry name" value="PPR"/>
    <property type="match status" value="5"/>
</dbReference>
<name>A0A5A7RCQ1_STRAF</name>
<dbReference type="Pfam" id="PF13041">
    <property type="entry name" value="PPR_2"/>
    <property type="match status" value="2"/>
</dbReference>
<evidence type="ECO:0000313" key="6">
    <source>
        <dbReference type="Proteomes" id="UP000325081"/>
    </source>
</evidence>
<dbReference type="InterPro" id="IPR002885">
    <property type="entry name" value="PPR_rpt"/>
</dbReference>
<feature type="repeat" description="PPR" evidence="3">
    <location>
        <begin position="229"/>
        <end position="263"/>
    </location>
</feature>
<dbReference type="AlphaFoldDB" id="A0A5A7RCQ1"/>
<dbReference type="Gene3D" id="1.25.40.10">
    <property type="entry name" value="Tetratricopeptide repeat domain"/>
    <property type="match status" value="2"/>
</dbReference>
<reference evidence="6" key="1">
    <citation type="journal article" date="2019" name="Curr. Biol.">
        <title>Genome Sequence of Striga asiatica Provides Insight into the Evolution of Plant Parasitism.</title>
        <authorList>
            <person name="Yoshida S."/>
            <person name="Kim S."/>
            <person name="Wafula E.K."/>
            <person name="Tanskanen J."/>
            <person name="Kim Y.M."/>
            <person name="Honaas L."/>
            <person name="Yang Z."/>
            <person name="Spallek T."/>
            <person name="Conn C.E."/>
            <person name="Ichihashi Y."/>
            <person name="Cheong K."/>
            <person name="Cui S."/>
            <person name="Der J.P."/>
            <person name="Gundlach H."/>
            <person name="Jiao Y."/>
            <person name="Hori C."/>
            <person name="Ishida J.K."/>
            <person name="Kasahara H."/>
            <person name="Kiba T."/>
            <person name="Kim M.S."/>
            <person name="Koo N."/>
            <person name="Laohavisit A."/>
            <person name="Lee Y.H."/>
            <person name="Lumba S."/>
            <person name="McCourt P."/>
            <person name="Mortimer J.C."/>
            <person name="Mutuku J.M."/>
            <person name="Nomura T."/>
            <person name="Sasaki-Sekimoto Y."/>
            <person name="Seto Y."/>
            <person name="Wang Y."/>
            <person name="Wakatake T."/>
            <person name="Sakakibara H."/>
            <person name="Demura T."/>
            <person name="Yamaguchi S."/>
            <person name="Yoneyama K."/>
            <person name="Manabe R.I."/>
            <person name="Nelson D.C."/>
            <person name="Schulman A.H."/>
            <person name="Timko M.P."/>
            <person name="dePamphilis C.W."/>
            <person name="Choi D."/>
            <person name="Shirasu K."/>
        </authorList>
    </citation>
    <scope>NUCLEOTIDE SEQUENCE [LARGE SCALE GENOMIC DNA]</scope>
    <source>
        <strain evidence="6">cv. UVA1</strain>
    </source>
</reference>
<feature type="region of interest" description="Disordered" evidence="4">
    <location>
        <begin position="86"/>
        <end position="118"/>
    </location>
</feature>
<feature type="repeat" description="PPR" evidence="3">
    <location>
        <begin position="194"/>
        <end position="228"/>
    </location>
</feature>
<dbReference type="Pfam" id="PF01535">
    <property type="entry name" value="PPR"/>
    <property type="match status" value="2"/>
</dbReference>
<protein>
    <submittedName>
        <fullName evidence="5">Pentatricopeptide repeat-containing protein</fullName>
    </submittedName>
</protein>
<dbReference type="Proteomes" id="UP000325081">
    <property type="component" value="Unassembled WGS sequence"/>
</dbReference>
<comment type="similarity">
    <text evidence="1">Belongs to the PPR family. P subfamily.</text>
</comment>
<dbReference type="PANTHER" id="PTHR47933">
    <property type="entry name" value="PENTATRICOPEPTIDE REPEAT-CONTAINING PROTEIN 1, MITOCHONDRIAL"/>
    <property type="match status" value="1"/>
</dbReference>
<sequence length="469" mass="53834">MGSCLSNQIKAESSSQTVVSMFSSPPLRRRFSTATDRLTGQILAAVIQNRPLDSAPTQHNQTRIWTSDNVSQVLRSIPLHLFQSPRSIGRQKTHRHRSPIRQRNLKQETTNRKTGSLFLGPAAHRDPKLLNLGLDKALEFFYWVENRFGFRHDERTCREMAIVLAKGNRMNLLWDFLKNMSRRRLHENHAALVTTSTMTCLVKTLGDDGLANEALSAFYRMKQFHCSPDVRAYNTVIQALCRVNFFKRAKSIFEQMSLPGFKCPPDIFTYTILISSYCRHALATASRKAIRRRVWEANHLFRLMLFRGFSPDVVTYNCLINGCCKTNRIGRAVELFDEMCERECEPNRVTYNSFIRYFSAVNEVDRAIEMLRMMKERNHGVPSSSSYTPIIHGLCEVGRVEEAAAFMAELVEGGSVPREYTYELVRGALESGGKMGLLDERLCGEIEDGIEERIRCVMKVKNSLRRERR</sequence>
<dbReference type="NCBIfam" id="TIGR00756">
    <property type="entry name" value="PPR"/>
    <property type="match status" value="4"/>
</dbReference>
<evidence type="ECO:0000256" key="3">
    <source>
        <dbReference type="PROSITE-ProRule" id="PRU00708"/>
    </source>
</evidence>
<dbReference type="PANTHER" id="PTHR47933:SF76">
    <property type="entry name" value="PENTACOTRIPEPTIDE-REPEAT REGION OF PRORP DOMAIN-CONTAINING PROTEIN"/>
    <property type="match status" value="1"/>
</dbReference>
<keyword evidence="6" id="KW-1185">Reference proteome</keyword>
<dbReference type="InterPro" id="IPR011990">
    <property type="entry name" value="TPR-like_helical_dom_sf"/>
</dbReference>
<organism evidence="5 6">
    <name type="scientific">Striga asiatica</name>
    <name type="common">Asiatic witchweed</name>
    <name type="synonym">Buchnera asiatica</name>
    <dbReference type="NCBI Taxonomy" id="4170"/>
    <lineage>
        <taxon>Eukaryota</taxon>
        <taxon>Viridiplantae</taxon>
        <taxon>Streptophyta</taxon>
        <taxon>Embryophyta</taxon>
        <taxon>Tracheophyta</taxon>
        <taxon>Spermatophyta</taxon>
        <taxon>Magnoliopsida</taxon>
        <taxon>eudicotyledons</taxon>
        <taxon>Gunneridae</taxon>
        <taxon>Pentapetalae</taxon>
        <taxon>asterids</taxon>
        <taxon>lamiids</taxon>
        <taxon>Lamiales</taxon>
        <taxon>Orobanchaceae</taxon>
        <taxon>Buchnereae</taxon>
        <taxon>Striga</taxon>
    </lineage>
</organism>
<feature type="repeat" description="PPR" evidence="3">
    <location>
        <begin position="347"/>
        <end position="381"/>
    </location>
</feature>
<gene>
    <name evidence="5" type="ORF">STAS_31948</name>
</gene>
<evidence type="ECO:0000256" key="1">
    <source>
        <dbReference type="ARBA" id="ARBA00007626"/>
    </source>
</evidence>
<keyword evidence="2" id="KW-0677">Repeat</keyword>
<evidence type="ECO:0000313" key="5">
    <source>
        <dbReference type="EMBL" id="GER54367.1"/>
    </source>
</evidence>
<feature type="repeat" description="PPR" evidence="3">
    <location>
        <begin position="312"/>
        <end position="346"/>
    </location>
</feature>
<accession>A0A5A7RCQ1</accession>
<evidence type="ECO:0000256" key="2">
    <source>
        <dbReference type="ARBA" id="ARBA00022737"/>
    </source>
</evidence>